<evidence type="ECO:0000256" key="1">
    <source>
        <dbReference type="SAM" id="MobiDB-lite"/>
    </source>
</evidence>
<evidence type="ECO:0000259" key="3">
    <source>
        <dbReference type="Pfam" id="PF25302"/>
    </source>
</evidence>
<dbReference type="SUPFAM" id="SSF49785">
    <property type="entry name" value="Galactose-binding domain-like"/>
    <property type="match status" value="1"/>
</dbReference>
<dbReference type="Proteomes" id="UP000780875">
    <property type="component" value="Unassembled WGS sequence"/>
</dbReference>
<name>A0ABS7U7K0_9ACTN</name>
<reference evidence="4 5" key="1">
    <citation type="submission" date="2021-09" db="EMBL/GenBank/DDBJ databases">
        <title>Whole genome sequence of Nocardioides sp. GBK3QG-3.</title>
        <authorList>
            <person name="Tuo L."/>
        </authorList>
    </citation>
    <scope>NUCLEOTIDE SEQUENCE [LARGE SCALE GENOMIC DNA]</scope>
    <source>
        <strain evidence="4 5">GBK3QG-3</strain>
    </source>
</reference>
<dbReference type="NCBIfam" id="NF047619">
    <property type="entry name" value="NADase_discoid"/>
    <property type="match status" value="1"/>
</dbReference>
<proteinExistence type="predicted"/>
<keyword evidence="2" id="KW-0472">Membrane</keyword>
<dbReference type="InterPro" id="IPR057561">
    <property type="entry name" value="NADase_transloc"/>
</dbReference>
<organism evidence="4 5">
    <name type="scientific">Nocardioides mangrovi</name>
    <dbReference type="NCBI Taxonomy" id="2874580"/>
    <lineage>
        <taxon>Bacteria</taxon>
        <taxon>Bacillati</taxon>
        <taxon>Actinomycetota</taxon>
        <taxon>Actinomycetes</taxon>
        <taxon>Propionibacteriales</taxon>
        <taxon>Nocardioidaceae</taxon>
        <taxon>Nocardioides</taxon>
    </lineage>
</organism>
<keyword evidence="5" id="KW-1185">Reference proteome</keyword>
<dbReference type="EMBL" id="JAIQZJ010000001">
    <property type="protein sequence ID" value="MBZ5736787.1"/>
    <property type="molecule type" value="Genomic_DNA"/>
</dbReference>
<evidence type="ECO:0000313" key="5">
    <source>
        <dbReference type="Proteomes" id="UP000780875"/>
    </source>
</evidence>
<protein>
    <submittedName>
        <fullName evidence="4">Discoidin domain-containing protein</fullName>
    </submittedName>
</protein>
<dbReference type="RefSeq" id="WP_224121159.1">
    <property type="nucleotide sequence ID" value="NZ_JAIQZJ010000001.1"/>
</dbReference>
<feature type="compositionally biased region" description="Pro residues" evidence="1">
    <location>
        <begin position="42"/>
        <end position="68"/>
    </location>
</feature>
<feature type="transmembrane region" description="Helical" evidence="2">
    <location>
        <begin position="106"/>
        <end position="128"/>
    </location>
</feature>
<accession>A0ABS7U7K0</accession>
<dbReference type="Gene3D" id="2.60.120.260">
    <property type="entry name" value="Galactose-binding domain-like"/>
    <property type="match status" value="1"/>
</dbReference>
<feature type="region of interest" description="Disordered" evidence="1">
    <location>
        <begin position="25"/>
        <end position="71"/>
    </location>
</feature>
<dbReference type="InterPro" id="IPR008979">
    <property type="entry name" value="Galactose-bd-like_sf"/>
</dbReference>
<sequence length="321" mass="33623">MKYCSSCGHELGVGRYCTNCGQPVEPAGAWRTDTAERAAVPPEAPPSAPPSTPPAEPPTPHTPPPPARFPLFADEVEDEGAAYDDVPEDELVPYESWGPAQHRRRVLWPWLAGAAVLLVVIGIGLVLLTGSDDEPSTSSDPDSPASSPHHGKTRKPSTNPSAGSDTQPGDVAADSSVTVPATAPPGQDADGNRTTYVAANMLDGDPSTAWRMAGDGSGEEVVVTLPEEAHLTSVGLVNGYAKTTDGIDWYHGNRRIQSVQWVFDDGSTVDQDLGDTTDLQSTDVDVTTTKVTLRLVTVSAPGKGASSRDYTAISDLSLISG</sequence>
<keyword evidence="2" id="KW-0812">Transmembrane</keyword>
<dbReference type="Pfam" id="PF25302">
    <property type="entry name" value="NADase_transloc"/>
    <property type="match status" value="1"/>
</dbReference>
<evidence type="ECO:0000313" key="4">
    <source>
        <dbReference type="EMBL" id="MBZ5736787.1"/>
    </source>
</evidence>
<feature type="domain" description="NAD glycohydrolase translocation F5/8 type C" evidence="3">
    <location>
        <begin position="191"/>
        <end position="316"/>
    </location>
</feature>
<feature type="region of interest" description="Disordered" evidence="1">
    <location>
        <begin position="132"/>
        <end position="193"/>
    </location>
</feature>
<feature type="compositionally biased region" description="Polar residues" evidence="1">
    <location>
        <begin position="156"/>
        <end position="167"/>
    </location>
</feature>
<keyword evidence="2" id="KW-1133">Transmembrane helix</keyword>
<gene>
    <name evidence="4" type="ORF">K8U61_01335</name>
</gene>
<feature type="compositionally biased region" description="Low complexity" evidence="1">
    <location>
        <begin position="136"/>
        <end position="148"/>
    </location>
</feature>
<evidence type="ECO:0000256" key="2">
    <source>
        <dbReference type="SAM" id="Phobius"/>
    </source>
</evidence>
<comment type="caution">
    <text evidence="4">The sequence shown here is derived from an EMBL/GenBank/DDBJ whole genome shotgun (WGS) entry which is preliminary data.</text>
</comment>